<keyword evidence="1" id="KW-1133">Transmembrane helix</keyword>
<evidence type="ECO:0000313" key="2">
    <source>
        <dbReference type="EMBL" id="SVA80657.1"/>
    </source>
</evidence>
<gene>
    <name evidence="2" type="ORF">METZ01_LOCUS133511</name>
</gene>
<feature type="transmembrane region" description="Helical" evidence="1">
    <location>
        <begin position="49"/>
        <end position="70"/>
    </location>
</feature>
<dbReference type="AlphaFoldDB" id="A0A381YW03"/>
<feature type="transmembrane region" description="Helical" evidence="1">
    <location>
        <begin position="82"/>
        <end position="100"/>
    </location>
</feature>
<evidence type="ECO:0000256" key="1">
    <source>
        <dbReference type="SAM" id="Phobius"/>
    </source>
</evidence>
<sequence>METKKLVTGIVVGGITMFVVGYLVFNMAMAGFYETNGGAFFGVGREATLWWAIALGTASLATLVTLCIGWSGAKNATQGFKIGGMVGFLVWFGVDLIYHGQFTIATNILPLVDGSLEIVRTGIAGAVIATVLGGSEEA</sequence>
<keyword evidence="1" id="KW-0812">Transmembrane</keyword>
<keyword evidence="1" id="KW-0472">Membrane</keyword>
<evidence type="ECO:0008006" key="3">
    <source>
        <dbReference type="Google" id="ProtNLM"/>
    </source>
</evidence>
<organism evidence="2">
    <name type="scientific">marine metagenome</name>
    <dbReference type="NCBI Taxonomy" id="408172"/>
    <lineage>
        <taxon>unclassified sequences</taxon>
        <taxon>metagenomes</taxon>
        <taxon>ecological metagenomes</taxon>
    </lineage>
</organism>
<name>A0A381YW03_9ZZZZ</name>
<feature type="transmembrane region" description="Helical" evidence="1">
    <location>
        <begin position="7"/>
        <end position="29"/>
    </location>
</feature>
<accession>A0A381YW03</accession>
<proteinExistence type="predicted"/>
<dbReference type="EMBL" id="UINC01019090">
    <property type="protein sequence ID" value="SVA80657.1"/>
    <property type="molecule type" value="Genomic_DNA"/>
</dbReference>
<protein>
    <recommendedName>
        <fullName evidence="3">DUF1761 domain-containing protein</fullName>
    </recommendedName>
</protein>
<reference evidence="2" key="1">
    <citation type="submission" date="2018-05" db="EMBL/GenBank/DDBJ databases">
        <authorList>
            <person name="Lanie J.A."/>
            <person name="Ng W.-L."/>
            <person name="Kazmierczak K.M."/>
            <person name="Andrzejewski T.M."/>
            <person name="Davidsen T.M."/>
            <person name="Wayne K.J."/>
            <person name="Tettelin H."/>
            <person name="Glass J.I."/>
            <person name="Rusch D."/>
            <person name="Podicherti R."/>
            <person name="Tsui H.-C.T."/>
            <person name="Winkler M.E."/>
        </authorList>
    </citation>
    <scope>NUCLEOTIDE SEQUENCE</scope>
</reference>